<proteinExistence type="predicted"/>
<evidence type="ECO:0000313" key="1">
    <source>
        <dbReference type="EMBL" id="REG78211.1"/>
    </source>
</evidence>
<keyword evidence="2" id="KW-1185">Reference proteome</keyword>
<protein>
    <submittedName>
        <fullName evidence="1">Uncharacterized protein</fullName>
    </submittedName>
</protein>
<gene>
    <name evidence="1" type="ORF">C8N25_1393</name>
</gene>
<reference evidence="1 2" key="1">
    <citation type="submission" date="2018-08" db="EMBL/GenBank/DDBJ databases">
        <title>Genomic Encyclopedia of Archaeal and Bacterial Type Strains, Phase II (KMG-II): from individual species to whole genera.</title>
        <authorList>
            <person name="Goeker M."/>
        </authorList>
    </citation>
    <scope>NUCLEOTIDE SEQUENCE [LARGE SCALE GENOMIC DNA]</scope>
    <source>
        <strain evidence="1 2">DSM 15986</strain>
    </source>
</reference>
<dbReference type="RefSeq" id="WP_086543636.1">
    <property type="nucleotide sequence ID" value="NZ_MSSW01000082.1"/>
</dbReference>
<accession>A0A3E0D8E5</accession>
<dbReference type="Proteomes" id="UP000256405">
    <property type="component" value="Unassembled WGS sequence"/>
</dbReference>
<dbReference type="AlphaFoldDB" id="A0A3E0D8E5"/>
<name>A0A3E0D8E5_9BACT</name>
<evidence type="ECO:0000313" key="2">
    <source>
        <dbReference type="Proteomes" id="UP000256405"/>
    </source>
</evidence>
<dbReference type="EMBL" id="QUNF01000039">
    <property type="protein sequence ID" value="REG78211.1"/>
    <property type="molecule type" value="Genomic_DNA"/>
</dbReference>
<dbReference type="OrthoDB" id="5194627at2"/>
<sequence length="603" mass="69919">MTEEELKNNLVLNENAYFFKRVKTGRLSKVLIEETFRETSSERIGRYLLKQIKISYKVRDGNDVDCSICVFKYQKKPSFIQDEIAEWNEVKLAYIVILDFDLYTVISKRNISGTRKIYDQIIPIDYKIMSSLFIDDNTSFEKFSMNNMNISDNVIRQKSIEAIDLKENISTFGLQSYILNNLRLNNNDDKVSLSLNSSRINKFGKKNNLDFFIMWATTIVMKIENFNYSETFLSSFATPLDFESEKKSLKPIAILFLLTRINDDYESNKVDSTVLRIGDKERHIDLVTVLNNFSRLLEIEQRINDDGDLCYKVSTSIVDDLIVSMNTKSITLRSEKLKKIILKFSDDSEISIIDYYNRYSSYIINFDRVELVYSHRKLFMDNRLLGNIDSFLRVFQPNSALSNVKSEKGNFSTTSTAFSNDSLFGFVESEYLNDSDFFICDDLGREWADHIGLYKNHVSFFHSKFNDSNFSASDFQDIVGQAQKNLGNLSPSDYQFASKSTLWSSNFHINSISTQIGRVRKGSSADDSIEYFKKLKTFPNLSKKVYLIINFISKSELEDRLKKLKKGESFRERNEVIQILWFVSSLISSCVEVNAEVYIICKP</sequence>
<organism evidence="1 2">
    <name type="scientific">Algoriphagus antarcticus</name>
    <dbReference type="NCBI Taxonomy" id="238540"/>
    <lineage>
        <taxon>Bacteria</taxon>
        <taxon>Pseudomonadati</taxon>
        <taxon>Bacteroidota</taxon>
        <taxon>Cytophagia</taxon>
        <taxon>Cytophagales</taxon>
        <taxon>Cyclobacteriaceae</taxon>
        <taxon>Algoriphagus</taxon>
    </lineage>
</organism>
<comment type="caution">
    <text evidence="1">The sequence shown here is derived from an EMBL/GenBank/DDBJ whole genome shotgun (WGS) entry which is preliminary data.</text>
</comment>